<organism evidence="2 3">
    <name type="scientific">Astyanax mexicanus</name>
    <name type="common">Blind cave fish</name>
    <name type="synonym">Astyanax fasciatus mexicanus</name>
    <dbReference type="NCBI Taxonomy" id="7994"/>
    <lineage>
        <taxon>Eukaryota</taxon>
        <taxon>Metazoa</taxon>
        <taxon>Chordata</taxon>
        <taxon>Craniata</taxon>
        <taxon>Vertebrata</taxon>
        <taxon>Euteleostomi</taxon>
        <taxon>Actinopterygii</taxon>
        <taxon>Neopterygii</taxon>
        <taxon>Teleostei</taxon>
        <taxon>Ostariophysi</taxon>
        <taxon>Characiformes</taxon>
        <taxon>Characoidei</taxon>
        <taxon>Acestrorhamphidae</taxon>
        <taxon>Acestrorhamphinae</taxon>
        <taxon>Astyanax</taxon>
    </lineage>
</organism>
<reference evidence="2" key="4">
    <citation type="submission" date="2025-09" db="UniProtKB">
        <authorList>
            <consortium name="Ensembl"/>
        </authorList>
    </citation>
    <scope>IDENTIFICATION</scope>
</reference>
<dbReference type="Ensembl" id="ENSAMXT00000043240.1">
    <property type="protein sequence ID" value="ENSAMXP00000034600.1"/>
    <property type="gene ID" value="ENSAMXG00000038298.1"/>
</dbReference>
<reference evidence="3" key="2">
    <citation type="journal article" date="2014" name="Nat. Commun.">
        <title>The cavefish genome reveals candidate genes for eye loss.</title>
        <authorList>
            <person name="McGaugh S.E."/>
            <person name="Gross J.B."/>
            <person name="Aken B."/>
            <person name="Blin M."/>
            <person name="Borowsky R."/>
            <person name="Chalopin D."/>
            <person name="Hinaux H."/>
            <person name="Jeffery W.R."/>
            <person name="Keene A."/>
            <person name="Ma L."/>
            <person name="Minx P."/>
            <person name="Murphy D."/>
            <person name="O'Quin K.E."/>
            <person name="Retaux S."/>
            <person name="Rohner N."/>
            <person name="Searle S.M."/>
            <person name="Stahl B.A."/>
            <person name="Tabin C."/>
            <person name="Volff J.N."/>
            <person name="Yoshizawa M."/>
            <person name="Warren W.C."/>
        </authorList>
    </citation>
    <scope>NUCLEOTIDE SEQUENCE [LARGE SCALE GENOMIC DNA]</scope>
    <source>
        <strain evidence="3">female</strain>
    </source>
</reference>
<dbReference type="Gene3D" id="2.60.40.150">
    <property type="entry name" value="C2 domain"/>
    <property type="match status" value="1"/>
</dbReference>
<name>A0A3B1IYG9_ASTMX</name>
<reference evidence="2" key="3">
    <citation type="submission" date="2025-08" db="UniProtKB">
        <authorList>
            <consortium name="Ensembl"/>
        </authorList>
    </citation>
    <scope>IDENTIFICATION</scope>
</reference>
<dbReference type="InterPro" id="IPR000008">
    <property type="entry name" value="C2_dom"/>
</dbReference>
<dbReference type="Pfam" id="PF00168">
    <property type="entry name" value="C2"/>
    <property type="match status" value="1"/>
</dbReference>
<evidence type="ECO:0000313" key="2">
    <source>
        <dbReference type="Ensembl" id="ENSAMXP00000034600.1"/>
    </source>
</evidence>
<dbReference type="SUPFAM" id="SSF49562">
    <property type="entry name" value="C2 domain (Calcium/lipid-binding domain, CaLB)"/>
    <property type="match status" value="1"/>
</dbReference>
<dbReference type="Proteomes" id="UP000018467">
    <property type="component" value="Unassembled WGS sequence"/>
</dbReference>
<proteinExistence type="predicted"/>
<dbReference type="AlphaFoldDB" id="A0A3B1IYG9"/>
<dbReference type="FunFam" id="2.60.40.150:FF:000056">
    <property type="entry name" value="Protein kinase C epsilon"/>
    <property type="match status" value="1"/>
</dbReference>
<evidence type="ECO:0000313" key="3">
    <source>
        <dbReference type="Proteomes" id="UP000018467"/>
    </source>
</evidence>
<accession>A0A3B1IYG9</accession>
<dbReference type="GeneTree" id="ENSGT00940000158220"/>
<dbReference type="STRING" id="7994.ENSAMXP00000034600"/>
<dbReference type="InterPro" id="IPR035892">
    <property type="entry name" value="C2_domain_sf"/>
</dbReference>
<feature type="domain" description="C2" evidence="1">
    <location>
        <begin position="1"/>
        <end position="118"/>
    </location>
</feature>
<dbReference type="Bgee" id="ENSAMXG00000038298">
    <property type="expression patterns" value="Expressed in mesonephros and 11 other cell types or tissues"/>
</dbReference>
<dbReference type="InParanoid" id="A0A3B1IYG9"/>
<dbReference type="PROSITE" id="PS50004">
    <property type="entry name" value="C2"/>
    <property type="match status" value="1"/>
</dbReference>
<dbReference type="SMART" id="SM00239">
    <property type="entry name" value="C2"/>
    <property type="match status" value="1"/>
</dbReference>
<reference evidence="3" key="1">
    <citation type="submission" date="2013-03" db="EMBL/GenBank/DDBJ databases">
        <authorList>
            <person name="Jeffery W."/>
            <person name="Warren W."/>
            <person name="Wilson R.K."/>
        </authorList>
    </citation>
    <scope>NUCLEOTIDE SEQUENCE</scope>
    <source>
        <strain evidence="3">female</strain>
    </source>
</reference>
<protein>
    <recommendedName>
        <fullName evidence="1">C2 domain-containing protein</fullName>
    </recommendedName>
</protein>
<keyword evidence="3" id="KW-1185">Reference proteome</keyword>
<evidence type="ECO:0000259" key="1">
    <source>
        <dbReference type="PROSITE" id="PS50004"/>
    </source>
</evidence>
<sequence length="183" mass="20568">SFSVMRFSGSMRLRIGEAVHLQPTSAATRHAALFGKATHTLDPYIVVKVDEYRVGQTRTKPRTSSPTYNEEFDACVSAGSTLELAVFHDAPIGYDQFIANCTIRFQDLMETTSTEETFEGWVSATKAPCMCTTIQTYFFRNTNLVCPLPVHLVLVLILCFHLLDSLLETPYYQPCASTHRPLY</sequence>